<reference evidence="2 3" key="1">
    <citation type="submission" date="2017-05" db="EMBL/GenBank/DDBJ databases">
        <title>Genomic insights into alkan degradation activity of Oleiphilus messinensis.</title>
        <authorList>
            <person name="Kozyavkin S.A."/>
            <person name="Slesarev A.I."/>
            <person name="Golyshin P.N."/>
            <person name="Korzhenkov A."/>
            <person name="Golyshina O.N."/>
            <person name="Toshchakov S.V."/>
        </authorList>
    </citation>
    <scope>NUCLEOTIDE SEQUENCE [LARGE SCALE GENOMIC DNA]</scope>
    <source>
        <strain evidence="2 3">ME102</strain>
    </source>
</reference>
<sequence>MPGIFDQITGQSEEIAEDVEGTEPHLDTSKLASKECSKGSPIESDFEGRTERRIRDASQELLRFGLLEESQKPNLYRVAIANMREINSILEPLDLSAFADEIRGLVYLRVRKDDVQEDQDEWSHPLVRKQRLTLEQSLLIAILRQYFIAYEQDAGSGASQAIVAVDELIPQLQVYLGDSGSEAKERTRALNLLDQLKGHGLVSAPDSHDRITIRPMIAHLANPENLQGLLNGLKQRLSESESSNDQEEQP</sequence>
<evidence type="ECO:0000256" key="1">
    <source>
        <dbReference type="SAM" id="MobiDB-lite"/>
    </source>
</evidence>
<dbReference type="Proteomes" id="UP000196027">
    <property type="component" value="Chromosome"/>
</dbReference>
<keyword evidence="3" id="KW-1185">Reference proteome</keyword>
<feature type="region of interest" description="Disordered" evidence="1">
    <location>
        <begin position="1"/>
        <end position="50"/>
    </location>
</feature>
<name>A0A1Y0IJ93_9GAMM</name>
<dbReference type="InterPro" id="IPR025449">
    <property type="entry name" value="JetB"/>
</dbReference>
<gene>
    <name evidence="2" type="ORF">OLMES_5606</name>
</gene>
<dbReference type="RefSeq" id="WP_087464243.1">
    <property type="nucleotide sequence ID" value="NZ_CP021425.1"/>
</dbReference>
<dbReference type="AlphaFoldDB" id="A0A1Y0IJ93"/>
<dbReference type="OrthoDB" id="5572644at2"/>
<accession>A0A1Y0IJ93</accession>
<evidence type="ECO:0008006" key="4">
    <source>
        <dbReference type="Google" id="ProtNLM"/>
    </source>
</evidence>
<dbReference type="KEGG" id="ome:OLMES_5606"/>
<proteinExistence type="predicted"/>
<organism evidence="2 3">
    <name type="scientific">Oleiphilus messinensis</name>
    <dbReference type="NCBI Taxonomy" id="141451"/>
    <lineage>
        <taxon>Bacteria</taxon>
        <taxon>Pseudomonadati</taxon>
        <taxon>Pseudomonadota</taxon>
        <taxon>Gammaproteobacteria</taxon>
        <taxon>Oceanospirillales</taxon>
        <taxon>Oleiphilaceae</taxon>
        <taxon>Oleiphilus</taxon>
    </lineage>
</organism>
<dbReference type="Pfam" id="PF13835">
    <property type="entry name" value="DUF4194"/>
    <property type="match status" value="1"/>
</dbReference>
<evidence type="ECO:0000313" key="2">
    <source>
        <dbReference type="EMBL" id="ARU59585.1"/>
    </source>
</evidence>
<feature type="compositionally biased region" description="Basic and acidic residues" evidence="1">
    <location>
        <begin position="22"/>
        <end position="37"/>
    </location>
</feature>
<protein>
    <recommendedName>
        <fullName evidence="4">DUF4194 domain-containing protein</fullName>
    </recommendedName>
</protein>
<dbReference type="EMBL" id="CP021425">
    <property type="protein sequence ID" value="ARU59585.1"/>
    <property type="molecule type" value="Genomic_DNA"/>
</dbReference>
<evidence type="ECO:0000313" key="3">
    <source>
        <dbReference type="Proteomes" id="UP000196027"/>
    </source>
</evidence>